<evidence type="ECO:0000313" key="2">
    <source>
        <dbReference type="EMBL" id="RKS79259.1"/>
    </source>
</evidence>
<comment type="caution">
    <text evidence="2">The sequence shown here is derived from an EMBL/GenBank/DDBJ whole genome shotgun (WGS) entry which is preliminary data.</text>
</comment>
<dbReference type="Proteomes" id="UP000274601">
    <property type="component" value="Unassembled WGS sequence"/>
</dbReference>
<dbReference type="Gene3D" id="2.40.10.10">
    <property type="entry name" value="Trypsin-like serine proteases"/>
    <property type="match status" value="2"/>
</dbReference>
<evidence type="ECO:0000313" key="3">
    <source>
        <dbReference type="Proteomes" id="UP000274601"/>
    </source>
</evidence>
<dbReference type="SUPFAM" id="SSF50494">
    <property type="entry name" value="Trypsin-like serine proteases"/>
    <property type="match status" value="1"/>
</dbReference>
<proteinExistence type="predicted"/>
<keyword evidence="1" id="KW-0732">Signal</keyword>
<feature type="signal peptide" evidence="1">
    <location>
        <begin position="1"/>
        <end position="29"/>
    </location>
</feature>
<organism evidence="2 3">
    <name type="scientific">Actinomadura pelletieri DSM 43383</name>
    <dbReference type="NCBI Taxonomy" id="1120940"/>
    <lineage>
        <taxon>Bacteria</taxon>
        <taxon>Bacillati</taxon>
        <taxon>Actinomycetota</taxon>
        <taxon>Actinomycetes</taxon>
        <taxon>Streptosporangiales</taxon>
        <taxon>Thermomonosporaceae</taxon>
        <taxon>Actinomadura</taxon>
    </lineage>
</organism>
<gene>
    <name evidence="2" type="ORF">BZB76_0710</name>
</gene>
<dbReference type="InterPro" id="IPR009003">
    <property type="entry name" value="Peptidase_S1_PA"/>
</dbReference>
<dbReference type="RefSeq" id="WP_121432805.1">
    <property type="nucleotide sequence ID" value="NZ_RBWU01000001.1"/>
</dbReference>
<keyword evidence="3" id="KW-1185">Reference proteome</keyword>
<dbReference type="EMBL" id="RBWU01000001">
    <property type="protein sequence ID" value="RKS79259.1"/>
    <property type="molecule type" value="Genomic_DNA"/>
</dbReference>
<feature type="chain" id="PRO_5019763165" evidence="1">
    <location>
        <begin position="30"/>
        <end position="291"/>
    </location>
</feature>
<reference evidence="2 3" key="1">
    <citation type="submission" date="2018-10" db="EMBL/GenBank/DDBJ databases">
        <title>Genomic Encyclopedia of Archaeal and Bacterial Type Strains, Phase II (KMG-II): from individual species to whole genera.</title>
        <authorList>
            <person name="Goeker M."/>
        </authorList>
    </citation>
    <scope>NUCLEOTIDE SEQUENCE [LARGE SCALE GENOMIC DNA]</scope>
    <source>
        <strain evidence="2 3">DSM 43383</strain>
    </source>
</reference>
<dbReference type="AlphaFoldDB" id="A0A495QYH8"/>
<evidence type="ECO:0000256" key="1">
    <source>
        <dbReference type="SAM" id="SignalP"/>
    </source>
</evidence>
<protein>
    <submittedName>
        <fullName evidence="2">Trypsin-like peptidase</fullName>
    </submittedName>
</protein>
<dbReference type="OrthoDB" id="3233951at2"/>
<sequence>MQRRIIGALAAAFLGAATLTAGTSSVALAAPAPGPAPAPASATAPRPVKAPNFTSIIALSNCSGSLVRVPGAADTDPALVLTNGHCIDGGMPSAGQVIKNQSSSRSFTLLNSSGGNLGTLRATSLLYATMTDTDAALYKLSSTYADIQRQYSTPALEMVLSRPSSGGTLHVVSGYWKRIYTCRLDGFAYRIREANWTWKDSLRYTRECNVIGGTSGSPAIDDASGKVIGVNNTINESGGRCTMNNPCEVDEQGQVTVRRQIGYAQQTYTLANCIAPGTRLDMNRPGCTAPR</sequence>
<dbReference type="InterPro" id="IPR043504">
    <property type="entry name" value="Peptidase_S1_PA_chymotrypsin"/>
</dbReference>
<name>A0A495QYH8_9ACTN</name>
<accession>A0A495QYH8</accession>
<dbReference type="Pfam" id="PF13365">
    <property type="entry name" value="Trypsin_2"/>
    <property type="match status" value="1"/>
</dbReference>